<evidence type="ECO:0000256" key="2">
    <source>
        <dbReference type="ARBA" id="ARBA00022643"/>
    </source>
</evidence>
<keyword evidence="4" id="KW-0503">Monooxygenase</keyword>
<evidence type="ECO:0000256" key="4">
    <source>
        <dbReference type="ARBA" id="ARBA00023033"/>
    </source>
</evidence>
<keyword evidence="3" id="KW-0560">Oxidoreductase</keyword>
<dbReference type="Gene3D" id="3.20.20.30">
    <property type="entry name" value="Luciferase-like domain"/>
    <property type="match status" value="1"/>
</dbReference>
<dbReference type="InterPro" id="IPR036661">
    <property type="entry name" value="Luciferase-like_sf"/>
</dbReference>
<dbReference type="PANTHER" id="PTHR42847:SF4">
    <property type="entry name" value="ALKANESULFONATE MONOOXYGENASE-RELATED"/>
    <property type="match status" value="1"/>
</dbReference>
<sequence length="170" mass="18763">MDISLMVEGQNGLTWGKWSNILKTSEAAGLSGVFRSDHFFIGEQQESLEPYLSFVMAALQTNHIRFGPMVTPVTFRPPANVGRMAAQIDQLSHNRFVLGLGGGWNEAEHIAYGVNFPPVGERLNRLEEAINVMKGLWSPGPATYNGRYYTLQEADCLPKPSEGRPTLLIG</sequence>
<dbReference type="InterPro" id="IPR050172">
    <property type="entry name" value="SsuD_RutA_monooxygenase"/>
</dbReference>
<organism evidence="6">
    <name type="scientific">marine metagenome</name>
    <dbReference type="NCBI Taxonomy" id="408172"/>
    <lineage>
        <taxon>unclassified sequences</taxon>
        <taxon>metagenomes</taxon>
        <taxon>ecological metagenomes</taxon>
    </lineage>
</organism>
<keyword evidence="2" id="KW-0288">FMN</keyword>
<gene>
    <name evidence="6" type="ORF">METZ01_LOCUS287349</name>
</gene>
<evidence type="ECO:0000259" key="5">
    <source>
        <dbReference type="Pfam" id="PF00296"/>
    </source>
</evidence>
<keyword evidence="1" id="KW-0285">Flavoprotein</keyword>
<evidence type="ECO:0000313" key="6">
    <source>
        <dbReference type="EMBL" id="SVC34495.1"/>
    </source>
</evidence>
<feature type="non-terminal residue" evidence="6">
    <location>
        <position position="170"/>
    </location>
</feature>
<dbReference type="Pfam" id="PF00296">
    <property type="entry name" value="Bac_luciferase"/>
    <property type="match status" value="1"/>
</dbReference>
<dbReference type="GO" id="GO:0046306">
    <property type="term" value="P:alkanesulfonate catabolic process"/>
    <property type="evidence" value="ECO:0007669"/>
    <property type="project" value="TreeGrafter"/>
</dbReference>
<dbReference type="InterPro" id="IPR011251">
    <property type="entry name" value="Luciferase-like_dom"/>
</dbReference>
<dbReference type="GO" id="GO:0008726">
    <property type="term" value="F:alkanesulfonate monooxygenase activity"/>
    <property type="evidence" value="ECO:0007669"/>
    <property type="project" value="TreeGrafter"/>
</dbReference>
<protein>
    <recommendedName>
        <fullName evidence="5">Luciferase-like domain-containing protein</fullName>
    </recommendedName>
</protein>
<proteinExistence type="predicted"/>
<dbReference type="SUPFAM" id="SSF51679">
    <property type="entry name" value="Bacterial luciferase-like"/>
    <property type="match status" value="1"/>
</dbReference>
<name>A0A382LF42_9ZZZZ</name>
<dbReference type="AlphaFoldDB" id="A0A382LF42"/>
<accession>A0A382LF42</accession>
<dbReference type="EMBL" id="UINC01086229">
    <property type="protein sequence ID" value="SVC34495.1"/>
    <property type="molecule type" value="Genomic_DNA"/>
</dbReference>
<dbReference type="PANTHER" id="PTHR42847">
    <property type="entry name" value="ALKANESULFONATE MONOOXYGENASE"/>
    <property type="match status" value="1"/>
</dbReference>
<evidence type="ECO:0000256" key="1">
    <source>
        <dbReference type="ARBA" id="ARBA00022630"/>
    </source>
</evidence>
<reference evidence="6" key="1">
    <citation type="submission" date="2018-05" db="EMBL/GenBank/DDBJ databases">
        <authorList>
            <person name="Lanie J.A."/>
            <person name="Ng W.-L."/>
            <person name="Kazmierczak K.M."/>
            <person name="Andrzejewski T.M."/>
            <person name="Davidsen T.M."/>
            <person name="Wayne K.J."/>
            <person name="Tettelin H."/>
            <person name="Glass J.I."/>
            <person name="Rusch D."/>
            <person name="Podicherti R."/>
            <person name="Tsui H.-C.T."/>
            <person name="Winkler M.E."/>
        </authorList>
    </citation>
    <scope>NUCLEOTIDE SEQUENCE</scope>
</reference>
<feature type="domain" description="Luciferase-like" evidence="5">
    <location>
        <begin position="20"/>
        <end position="168"/>
    </location>
</feature>
<evidence type="ECO:0000256" key="3">
    <source>
        <dbReference type="ARBA" id="ARBA00023002"/>
    </source>
</evidence>